<dbReference type="AlphaFoldDB" id="A0A067ECP7"/>
<keyword evidence="2" id="KW-1185">Reference proteome</keyword>
<protein>
    <recommendedName>
        <fullName evidence="3">Amine oxidase domain-containing protein</fullName>
    </recommendedName>
</protein>
<accession>A0A067ECP7</accession>
<proteinExistence type="predicted"/>
<evidence type="ECO:0000313" key="2">
    <source>
        <dbReference type="Proteomes" id="UP000027120"/>
    </source>
</evidence>
<dbReference type="EMBL" id="KK785026">
    <property type="protein sequence ID" value="KDO52848.1"/>
    <property type="molecule type" value="Genomic_DNA"/>
</dbReference>
<dbReference type="Gene3D" id="3.50.50.60">
    <property type="entry name" value="FAD/NAD(P)-binding domain"/>
    <property type="match status" value="1"/>
</dbReference>
<sequence>MGQSLKIRVKTGTRKGFCPSKVVCVDYPRPDIDNTSNFLEAAYLSSSFRTSPRPSKPLKVVIAGAGLAGLSTAKYLADAGHKPLLLEARDVLVGAYPNIQNLFGELGINDRLQWKEHSMIFAMPNKPGEFSRFDFPEVLPAPLN</sequence>
<dbReference type="InterPro" id="IPR036188">
    <property type="entry name" value="FAD/NAD-bd_sf"/>
</dbReference>
<evidence type="ECO:0000313" key="1">
    <source>
        <dbReference type="EMBL" id="KDO52848.1"/>
    </source>
</evidence>
<organism evidence="1 2">
    <name type="scientific">Citrus sinensis</name>
    <name type="common">Sweet orange</name>
    <name type="synonym">Citrus aurantium var. sinensis</name>
    <dbReference type="NCBI Taxonomy" id="2711"/>
    <lineage>
        <taxon>Eukaryota</taxon>
        <taxon>Viridiplantae</taxon>
        <taxon>Streptophyta</taxon>
        <taxon>Embryophyta</taxon>
        <taxon>Tracheophyta</taxon>
        <taxon>Spermatophyta</taxon>
        <taxon>Magnoliopsida</taxon>
        <taxon>eudicotyledons</taxon>
        <taxon>Gunneridae</taxon>
        <taxon>Pentapetalae</taxon>
        <taxon>rosids</taxon>
        <taxon>malvids</taxon>
        <taxon>Sapindales</taxon>
        <taxon>Rutaceae</taxon>
        <taxon>Aurantioideae</taxon>
        <taxon>Citrus</taxon>
    </lineage>
</organism>
<gene>
    <name evidence="1" type="ORF">CISIN_1g0091982mg</name>
</gene>
<name>A0A067ECP7_CITSI</name>
<dbReference type="Proteomes" id="UP000027120">
    <property type="component" value="Unassembled WGS sequence"/>
</dbReference>
<feature type="non-terminal residue" evidence="1">
    <location>
        <position position="144"/>
    </location>
</feature>
<dbReference type="PANTHER" id="PTHR42923">
    <property type="entry name" value="PROTOPORPHYRINOGEN OXIDASE"/>
    <property type="match status" value="1"/>
</dbReference>
<dbReference type="SUPFAM" id="SSF51905">
    <property type="entry name" value="FAD/NAD(P)-binding domain"/>
    <property type="match status" value="1"/>
</dbReference>
<dbReference type="InterPro" id="IPR050464">
    <property type="entry name" value="Zeta_carotene_desat/Oxidored"/>
</dbReference>
<dbReference type="Pfam" id="PF13450">
    <property type="entry name" value="NAD_binding_8"/>
    <property type="match status" value="1"/>
</dbReference>
<evidence type="ECO:0008006" key="3">
    <source>
        <dbReference type="Google" id="ProtNLM"/>
    </source>
</evidence>
<dbReference type="PANTHER" id="PTHR42923:SF45">
    <property type="entry name" value="15-CIS-PHYTOENE DESATURASE, CHLOROPLASTIC_CHROMOPLASTIC"/>
    <property type="match status" value="1"/>
</dbReference>
<reference evidence="1 2" key="1">
    <citation type="submission" date="2014-04" db="EMBL/GenBank/DDBJ databases">
        <authorList>
            <consortium name="International Citrus Genome Consortium"/>
            <person name="Gmitter F."/>
            <person name="Chen C."/>
            <person name="Farmerie W."/>
            <person name="Harkins T."/>
            <person name="Desany B."/>
            <person name="Mohiuddin M."/>
            <person name="Kodira C."/>
            <person name="Borodovsky M."/>
            <person name="Lomsadze A."/>
            <person name="Burns P."/>
            <person name="Jenkins J."/>
            <person name="Prochnik S."/>
            <person name="Shu S."/>
            <person name="Chapman J."/>
            <person name="Pitluck S."/>
            <person name="Schmutz J."/>
            <person name="Rokhsar D."/>
        </authorList>
    </citation>
    <scope>NUCLEOTIDE SEQUENCE</scope>
</reference>